<comment type="caution">
    <text evidence="1">The sequence shown here is derived from an EMBL/GenBank/DDBJ whole genome shotgun (WGS) entry which is preliminary data.</text>
</comment>
<organism evidence="1 2">
    <name type="scientific">Pangasianodon gigas</name>
    <name type="common">Mekong giant catfish</name>
    <name type="synonym">Pangasius gigas</name>
    <dbReference type="NCBI Taxonomy" id="30993"/>
    <lineage>
        <taxon>Eukaryota</taxon>
        <taxon>Metazoa</taxon>
        <taxon>Chordata</taxon>
        <taxon>Craniata</taxon>
        <taxon>Vertebrata</taxon>
        <taxon>Euteleostomi</taxon>
        <taxon>Actinopterygii</taxon>
        <taxon>Neopterygii</taxon>
        <taxon>Teleostei</taxon>
        <taxon>Ostariophysi</taxon>
        <taxon>Siluriformes</taxon>
        <taxon>Pangasiidae</taxon>
        <taxon>Pangasianodon</taxon>
    </lineage>
</organism>
<proteinExistence type="predicted"/>
<name>A0ACC5WFX8_PANGG</name>
<gene>
    <name evidence="1" type="ORF">PGIGA_G00209550</name>
</gene>
<reference evidence="1 2" key="1">
    <citation type="journal article" date="2022" name="bioRxiv">
        <title>An ancient truncated duplication of the anti-Mullerian hormone receptor type 2 gene is a potential conserved master sex determinant in the Pangasiidae catfish family.</title>
        <authorList>
            <person name="Wen M."/>
            <person name="Pan Q."/>
            <person name="Jouanno E."/>
            <person name="Montfort J."/>
            <person name="Zahm M."/>
            <person name="Cabau C."/>
            <person name="Klopp C."/>
            <person name="Iampietro C."/>
            <person name="Roques C."/>
            <person name="Bouchez O."/>
            <person name="Castinel A."/>
            <person name="Donnadieu C."/>
            <person name="Parrinello H."/>
            <person name="Poncet C."/>
            <person name="Belmonte E."/>
            <person name="Gautier V."/>
            <person name="Avarre J.-C."/>
            <person name="Dugue R."/>
            <person name="Gustiano R."/>
            <person name="Ha T.T.T."/>
            <person name="Campet M."/>
            <person name="Sriphairoj K."/>
            <person name="Ribolli J."/>
            <person name="de Almeida F.L."/>
            <person name="Desvignes T."/>
            <person name="Postlethwait J.H."/>
            <person name="Bucao C.F."/>
            <person name="Robinson-Rechavi M."/>
            <person name="Bobe J."/>
            <person name="Herpin A."/>
            <person name="Guiguen Y."/>
        </authorList>
    </citation>
    <scope>NUCLEOTIDE SEQUENCE [LARGE SCALE GENOMIC DNA]</scope>
    <source>
        <strain evidence="1">YG-Dec2019</strain>
    </source>
</reference>
<accession>A0ACC5WFX8</accession>
<dbReference type="Proteomes" id="UP000829447">
    <property type="component" value="Linkage Group LG5"/>
</dbReference>
<evidence type="ECO:0000313" key="1">
    <source>
        <dbReference type="EMBL" id="MCI4377972.1"/>
    </source>
</evidence>
<keyword evidence="2" id="KW-1185">Reference proteome</keyword>
<evidence type="ECO:0000313" key="2">
    <source>
        <dbReference type="Proteomes" id="UP000829447"/>
    </source>
</evidence>
<dbReference type="EMBL" id="CM040458">
    <property type="protein sequence ID" value="MCI4377972.1"/>
    <property type="molecule type" value="Genomic_DNA"/>
</dbReference>
<protein>
    <submittedName>
        <fullName evidence="1">Uncharacterized protein</fullName>
    </submittedName>
</protein>
<sequence length="96" mass="10850">MDVCLPTTVTTGQMVPHVVHVTDGPSVRATHQTRPTVPDGQVTLEQQVTHFEIMSMAPGSDPAYWNVWVRYTLLSAHSLSTGRLYESKWNVLSQWW</sequence>